<proteinExistence type="predicted"/>
<evidence type="ECO:0000313" key="1">
    <source>
        <dbReference type="EMBL" id="MDR7094024.1"/>
    </source>
</evidence>
<keyword evidence="2" id="KW-1185">Reference proteome</keyword>
<reference evidence="1 2" key="1">
    <citation type="submission" date="2023-07" db="EMBL/GenBank/DDBJ databases">
        <title>Sorghum-associated microbial communities from plants grown in Nebraska, USA.</title>
        <authorList>
            <person name="Schachtman D."/>
        </authorList>
    </citation>
    <scope>NUCLEOTIDE SEQUENCE [LARGE SCALE GENOMIC DNA]</scope>
    <source>
        <strain evidence="1 2">BE240</strain>
    </source>
</reference>
<dbReference type="Pfam" id="PF08843">
    <property type="entry name" value="AbiEii"/>
    <property type="match status" value="1"/>
</dbReference>
<evidence type="ECO:0000313" key="2">
    <source>
        <dbReference type="Proteomes" id="UP001265550"/>
    </source>
</evidence>
<dbReference type="EMBL" id="JAVDWE010000004">
    <property type="protein sequence ID" value="MDR7094024.1"/>
    <property type="molecule type" value="Genomic_DNA"/>
</dbReference>
<protein>
    <recommendedName>
        <fullName evidence="3">Nucleotidyl transferase AbiEii toxin, Type IV TA system</fullName>
    </recommendedName>
</protein>
<evidence type="ECO:0008006" key="3">
    <source>
        <dbReference type="Google" id="ProtNLM"/>
    </source>
</evidence>
<dbReference type="Proteomes" id="UP001265550">
    <property type="component" value="Unassembled WGS sequence"/>
</dbReference>
<sequence>MFEREPHQRIAAILERLDVQVLLRHRCLFGGGTAIALSHGEYRESVDIDFICPSVDGYRGLRETVDTRNLGWLFARSVELVREPRVDQYGIRMAVAVDAVPVKLEVTFEGRIDFLDPVQEDRICGVWTMSTEDLVATKLMANADRYADDAVMSRDLIDLSMLADNAVLNAAGVAKARRAYGSGIDKAFTRGKALMLEREGRLPRCMKAMQMRLPEAEVRARISRLRLEA</sequence>
<dbReference type="RefSeq" id="WP_204733255.1">
    <property type="nucleotide sequence ID" value="NZ_JAVDWE010000004.1"/>
</dbReference>
<name>A0ABU1V983_9BURK</name>
<dbReference type="InterPro" id="IPR014942">
    <property type="entry name" value="AbiEii"/>
</dbReference>
<gene>
    <name evidence="1" type="ORF">J2X09_001762</name>
</gene>
<comment type="caution">
    <text evidence="1">The sequence shown here is derived from an EMBL/GenBank/DDBJ whole genome shotgun (WGS) entry which is preliminary data.</text>
</comment>
<accession>A0ABU1V983</accession>
<organism evidence="1 2">
    <name type="scientific">Hydrogenophaga laconesensis</name>
    <dbReference type="NCBI Taxonomy" id="1805971"/>
    <lineage>
        <taxon>Bacteria</taxon>
        <taxon>Pseudomonadati</taxon>
        <taxon>Pseudomonadota</taxon>
        <taxon>Betaproteobacteria</taxon>
        <taxon>Burkholderiales</taxon>
        <taxon>Comamonadaceae</taxon>
        <taxon>Hydrogenophaga</taxon>
    </lineage>
</organism>